<dbReference type="Pfam" id="PF04536">
    <property type="entry name" value="TPM_phosphatase"/>
    <property type="match status" value="1"/>
</dbReference>
<dbReference type="EMBL" id="JAGHKO010000001">
    <property type="protein sequence ID" value="MBO9199661.1"/>
    <property type="molecule type" value="Genomic_DNA"/>
</dbReference>
<evidence type="ECO:0000256" key="1">
    <source>
        <dbReference type="SAM" id="Phobius"/>
    </source>
</evidence>
<keyword evidence="1" id="KW-1133">Transmembrane helix</keyword>
<dbReference type="Gene3D" id="3.10.310.50">
    <property type="match status" value="1"/>
</dbReference>
<sequence length="309" mass="34894">MRIRILLLISLFLASHVLLAQRYRSAIKDRPRWARPVNDYGNLLSWGQINKLESEVNSYRKRTGKAIVIITLSSLPYSIKETSIQYFNKWGIGSWLRNNGVLILVSRYPRRVRITTGSGIDHILTDYDCQRIVDETIVPYFQSYNFFGGLMGGVNDIEAVLGDRRPYAVERPAPVVAAPQAQTPPPQPEQIAYDGPDDSKSLISEAGPWFFRGILLFVLIIWLRIRYLRRRVDAKTFNAEGFGAETDDTKKTFLGYLVAIGMVLFWVIKYTLLLPVVIFGFIFKLFRGSSGGRSFRGGRTSGGGASGSW</sequence>
<evidence type="ECO:0000313" key="3">
    <source>
        <dbReference type="EMBL" id="MBO9199661.1"/>
    </source>
</evidence>
<name>A0ABS3YR37_9BACT</name>
<feature type="domain" description="TPM" evidence="2">
    <location>
        <begin position="37"/>
        <end position="159"/>
    </location>
</feature>
<organism evidence="3 4">
    <name type="scientific">Niastella soli</name>
    <dbReference type="NCBI Taxonomy" id="2821487"/>
    <lineage>
        <taxon>Bacteria</taxon>
        <taxon>Pseudomonadati</taxon>
        <taxon>Bacteroidota</taxon>
        <taxon>Chitinophagia</taxon>
        <taxon>Chitinophagales</taxon>
        <taxon>Chitinophagaceae</taxon>
        <taxon>Niastella</taxon>
    </lineage>
</organism>
<accession>A0ABS3YR37</accession>
<protein>
    <submittedName>
        <fullName evidence="3">TPM domain-containing protein</fullName>
    </submittedName>
</protein>
<proteinExistence type="predicted"/>
<comment type="caution">
    <text evidence="3">The sequence shown here is derived from an EMBL/GenBank/DDBJ whole genome shotgun (WGS) entry which is preliminary data.</text>
</comment>
<dbReference type="PANTHER" id="PTHR30373">
    <property type="entry name" value="UPF0603 PROTEIN YGCG"/>
    <property type="match status" value="1"/>
</dbReference>
<dbReference type="InterPro" id="IPR007621">
    <property type="entry name" value="TPM_dom"/>
</dbReference>
<dbReference type="Proteomes" id="UP000677244">
    <property type="component" value="Unassembled WGS sequence"/>
</dbReference>
<feature type="transmembrane region" description="Helical" evidence="1">
    <location>
        <begin position="253"/>
        <end position="283"/>
    </location>
</feature>
<feature type="transmembrane region" description="Helical" evidence="1">
    <location>
        <begin position="209"/>
        <end position="225"/>
    </location>
</feature>
<reference evidence="3 4" key="1">
    <citation type="submission" date="2021-03" db="EMBL/GenBank/DDBJ databases">
        <title>Assistant Professor.</title>
        <authorList>
            <person name="Huq M.A."/>
        </authorList>
    </citation>
    <scope>NUCLEOTIDE SEQUENCE [LARGE SCALE GENOMIC DNA]</scope>
    <source>
        <strain evidence="3 4">MAH-29</strain>
    </source>
</reference>
<dbReference type="PANTHER" id="PTHR30373:SF2">
    <property type="entry name" value="UPF0603 PROTEIN YGCG"/>
    <property type="match status" value="1"/>
</dbReference>
<gene>
    <name evidence="3" type="ORF">J7I42_05240</name>
</gene>
<evidence type="ECO:0000313" key="4">
    <source>
        <dbReference type="Proteomes" id="UP000677244"/>
    </source>
</evidence>
<keyword evidence="1" id="KW-0812">Transmembrane</keyword>
<keyword evidence="1" id="KW-0472">Membrane</keyword>
<dbReference type="RefSeq" id="WP_209137718.1">
    <property type="nucleotide sequence ID" value="NZ_JAGHKO010000001.1"/>
</dbReference>
<keyword evidence="4" id="KW-1185">Reference proteome</keyword>
<evidence type="ECO:0000259" key="2">
    <source>
        <dbReference type="Pfam" id="PF04536"/>
    </source>
</evidence>